<proteinExistence type="inferred from homology"/>
<dbReference type="OrthoDB" id="9788108at2"/>
<dbReference type="SUPFAM" id="SSF161098">
    <property type="entry name" value="MetI-like"/>
    <property type="match status" value="1"/>
</dbReference>
<dbReference type="EMBL" id="LYPB01000063">
    <property type="protein sequence ID" value="OAS18706.1"/>
    <property type="molecule type" value="Genomic_DNA"/>
</dbReference>
<comment type="caution">
    <text evidence="9">The sequence shown here is derived from an EMBL/GenBank/DDBJ whole genome shotgun (WGS) entry which is preliminary data.</text>
</comment>
<dbReference type="PANTHER" id="PTHR30193:SF1">
    <property type="entry name" value="ABC TRANSPORTER PERMEASE PROTEIN YESP-RELATED"/>
    <property type="match status" value="1"/>
</dbReference>
<dbReference type="Proteomes" id="UP000078454">
    <property type="component" value="Unassembled WGS sequence"/>
</dbReference>
<feature type="transmembrane region" description="Helical" evidence="7">
    <location>
        <begin position="201"/>
        <end position="225"/>
    </location>
</feature>
<dbReference type="Pfam" id="PF00528">
    <property type="entry name" value="BPD_transp_1"/>
    <property type="match status" value="1"/>
</dbReference>
<name>A0A198ACC0_9BACL</name>
<dbReference type="InterPro" id="IPR035906">
    <property type="entry name" value="MetI-like_sf"/>
</dbReference>
<dbReference type="RefSeq" id="WP_068664202.1">
    <property type="nucleotide sequence ID" value="NZ_LYPB01000063.1"/>
</dbReference>
<evidence type="ECO:0000313" key="10">
    <source>
        <dbReference type="Proteomes" id="UP000078454"/>
    </source>
</evidence>
<evidence type="ECO:0000256" key="2">
    <source>
        <dbReference type="ARBA" id="ARBA00022448"/>
    </source>
</evidence>
<dbReference type="CDD" id="cd06261">
    <property type="entry name" value="TM_PBP2"/>
    <property type="match status" value="1"/>
</dbReference>
<dbReference type="Gene3D" id="1.10.3720.10">
    <property type="entry name" value="MetI-like"/>
    <property type="match status" value="1"/>
</dbReference>
<feature type="transmembrane region" description="Helical" evidence="7">
    <location>
        <begin position="263"/>
        <end position="284"/>
    </location>
</feature>
<evidence type="ECO:0000256" key="1">
    <source>
        <dbReference type="ARBA" id="ARBA00004651"/>
    </source>
</evidence>
<feature type="domain" description="ABC transmembrane type-1" evidence="8">
    <location>
        <begin position="69"/>
        <end position="282"/>
    </location>
</feature>
<evidence type="ECO:0000259" key="8">
    <source>
        <dbReference type="PROSITE" id="PS50928"/>
    </source>
</evidence>
<keyword evidence="5 7" id="KW-1133">Transmembrane helix</keyword>
<comment type="subcellular location">
    <subcellularLocation>
        <location evidence="1 7">Cell membrane</location>
        <topology evidence="1 7">Multi-pass membrane protein</topology>
    </subcellularLocation>
</comment>
<evidence type="ECO:0000256" key="6">
    <source>
        <dbReference type="ARBA" id="ARBA00023136"/>
    </source>
</evidence>
<keyword evidence="6 7" id="KW-0472">Membrane</keyword>
<organism evidence="9 10">
    <name type="scientific">Paenibacillus oryzisoli</name>
    <dbReference type="NCBI Taxonomy" id="1850517"/>
    <lineage>
        <taxon>Bacteria</taxon>
        <taxon>Bacillati</taxon>
        <taxon>Bacillota</taxon>
        <taxon>Bacilli</taxon>
        <taxon>Bacillales</taxon>
        <taxon>Paenibacillaceae</taxon>
        <taxon>Paenibacillus</taxon>
    </lineage>
</organism>
<gene>
    <name evidence="9" type="ORF">A8708_29260</name>
</gene>
<dbReference type="InterPro" id="IPR051393">
    <property type="entry name" value="ABC_transporter_permease"/>
</dbReference>
<comment type="similarity">
    <text evidence="7">Belongs to the binding-protein-dependent transport system permease family.</text>
</comment>
<keyword evidence="2 7" id="KW-0813">Transport</keyword>
<feature type="transmembrane region" description="Helical" evidence="7">
    <location>
        <begin position="156"/>
        <end position="180"/>
    </location>
</feature>
<feature type="transmembrane region" description="Helical" evidence="7">
    <location>
        <begin position="106"/>
        <end position="126"/>
    </location>
</feature>
<keyword evidence="10" id="KW-1185">Reference proteome</keyword>
<keyword evidence="4 7" id="KW-0812">Transmembrane</keyword>
<feature type="transmembrane region" description="Helical" evidence="7">
    <location>
        <begin position="231"/>
        <end position="251"/>
    </location>
</feature>
<evidence type="ECO:0000313" key="9">
    <source>
        <dbReference type="EMBL" id="OAS18706.1"/>
    </source>
</evidence>
<reference evidence="9 10" key="1">
    <citation type="submission" date="2016-05" db="EMBL/GenBank/DDBJ databases">
        <title>Paenibacillus sp. 1ZS3-15 nov., isolated from the rhizosphere soil.</title>
        <authorList>
            <person name="Zhang X.X."/>
            <person name="Zhang J."/>
        </authorList>
    </citation>
    <scope>NUCLEOTIDE SEQUENCE [LARGE SCALE GENOMIC DNA]</scope>
    <source>
        <strain evidence="9 10">1ZS3-15</strain>
    </source>
</reference>
<evidence type="ECO:0000256" key="5">
    <source>
        <dbReference type="ARBA" id="ARBA00022989"/>
    </source>
</evidence>
<feature type="transmembrane region" description="Helical" evidence="7">
    <location>
        <begin position="12"/>
        <end position="38"/>
    </location>
</feature>
<accession>A0A198ACC0</accession>
<dbReference type="GO" id="GO:0005886">
    <property type="term" value="C:plasma membrane"/>
    <property type="evidence" value="ECO:0007669"/>
    <property type="project" value="UniProtKB-SubCell"/>
</dbReference>
<feature type="transmembrane region" description="Helical" evidence="7">
    <location>
        <begin position="74"/>
        <end position="94"/>
    </location>
</feature>
<dbReference type="AlphaFoldDB" id="A0A198ACC0"/>
<evidence type="ECO:0000256" key="3">
    <source>
        <dbReference type="ARBA" id="ARBA00022475"/>
    </source>
</evidence>
<dbReference type="GO" id="GO:0055085">
    <property type="term" value="P:transmembrane transport"/>
    <property type="evidence" value="ECO:0007669"/>
    <property type="project" value="InterPro"/>
</dbReference>
<sequence length="292" mass="32989">MSWMKRQRMLGYVFIAPNVIGMTIFLLIPAVFSFYLMFTDWVFSSGKGPQFVGLDNFRRMVKEELFWISIKNTMLVLLPVPVAVCFGFLIAIMLNNRVYLTKTLRAFFFAPYFTSGIAIAFVWMVLFQPSDGPINAFLHSLGVTNVPRWFSSPDSAMVAVLIMLTVGGIGYNMIIYLAALQDISTELLEAARMDGAKANHMVFKIILPLVSPTTFFLLITGFVGAVKGFGMIYAITQGGPANSTTVFSIYAYKKAFSFYEMGFASTISWTMFLLILLISLLQWWGQKRWVHY</sequence>
<protein>
    <submittedName>
        <fullName evidence="9">Sugar ABC transporter permease</fullName>
    </submittedName>
</protein>
<dbReference type="STRING" id="1850517.A8708_29260"/>
<evidence type="ECO:0000256" key="7">
    <source>
        <dbReference type="RuleBase" id="RU363032"/>
    </source>
</evidence>
<dbReference type="PROSITE" id="PS50928">
    <property type="entry name" value="ABC_TM1"/>
    <property type="match status" value="1"/>
</dbReference>
<evidence type="ECO:0000256" key="4">
    <source>
        <dbReference type="ARBA" id="ARBA00022692"/>
    </source>
</evidence>
<dbReference type="InterPro" id="IPR000515">
    <property type="entry name" value="MetI-like"/>
</dbReference>
<keyword evidence="3" id="KW-1003">Cell membrane</keyword>
<dbReference type="PANTHER" id="PTHR30193">
    <property type="entry name" value="ABC TRANSPORTER PERMEASE PROTEIN"/>
    <property type="match status" value="1"/>
</dbReference>